<evidence type="ECO:0000313" key="6">
    <source>
        <dbReference type="WormBase" id="SRAE_1000051000"/>
    </source>
</evidence>
<evidence type="ECO:0000313" key="3">
    <source>
        <dbReference type="EMBL" id="CEF62237.1"/>
    </source>
</evidence>
<feature type="signal peptide" evidence="2">
    <location>
        <begin position="1"/>
        <end position="20"/>
    </location>
</feature>
<keyword evidence="4" id="KW-1185">Reference proteome</keyword>
<evidence type="ECO:0000313" key="5">
    <source>
        <dbReference type="WBParaSite" id="SRAE_1000051000.1"/>
    </source>
</evidence>
<feature type="compositionally biased region" description="Polar residues" evidence="1">
    <location>
        <begin position="54"/>
        <end position="74"/>
    </location>
</feature>
<accession>A0A090L2D3</accession>
<protein>
    <submittedName>
        <fullName evidence="3 5">Uncharacterized protein</fullName>
    </submittedName>
</protein>
<dbReference type="RefSeq" id="XP_024501439.1">
    <property type="nucleotide sequence ID" value="XM_024647352.1"/>
</dbReference>
<keyword evidence="2" id="KW-0732">Signal</keyword>
<reference evidence="5" key="2">
    <citation type="submission" date="2020-12" db="UniProtKB">
        <authorList>
            <consortium name="WormBaseParasite"/>
        </authorList>
    </citation>
    <scope>IDENTIFICATION</scope>
</reference>
<gene>
    <name evidence="3 5 6" type="ORF">SRAE_1000051000</name>
</gene>
<proteinExistence type="predicted"/>
<sequence>MWAFFLEVILISIFINLLLNCSNNKNDNSKKNPLTESNKNCIEKQYKVKKTKGSKFSFNKRSNNPLMNGTSPKNSNKKLDINSKKSKAKSVVKGKTNLLGNFMKKKTLSIDGTQDDFILKQEKNESKISKVSKVSSACQANLSNKDKPIVKSEGSIVINGSGYSSKKDNKSPTGSKR</sequence>
<reference evidence="3 4" key="1">
    <citation type="submission" date="2014-09" db="EMBL/GenBank/DDBJ databases">
        <authorList>
            <person name="Martin A.A."/>
        </authorList>
    </citation>
    <scope>NUCLEOTIDE SEQUENCE</scope>
    <source>
        <strain evidence="4">ED321</strain>
        <strain evidence="3">ED321 Heterogonic</strain>
    </source>
</reference>
<dbReference type="WormBase" id="SRAE_1000051000">
    <property type="protein sequence ID" value="SRP08560"/>
    <property type="gene ID" value="WBGene00257107"/>
</dbReference>
<organism evidence="3">
    <name type="scientific">Strongyloides ratti</name>
    <name type="common">Parasitic roundworm</name>
    <dbReference type="NCBI Taxonomy" id="34506"/>
    <lineage>
        <taxon>Eukaryota</taxon>
        <taxon>Metazoa</taxon>
        <taxon>Ecdysozoa</taxon>
        <taxon>Nematoda</taxon>
        <taxon>Chromadorea</taxon>
        <taxon>Rhabditida</taxon>
        <taxon>Tylenchina</taxon>
        <taxon>Panagrolaimomorpha</taxon>
        <taxon>Strongyloidoidea</taxon>
        <taxon>Strongyloididae</taxon>
        <taxon>Strongyloides</taxon>
    </lineage>
</organism>
<dbReference type="Proteomes" id="UP000035682">
    <property type="component" value="Unplaced"/>
</dbReference>
<feature type="region of interest" description="Disordered" evidence="1">
    <location>
        <begin position="52"/>
        <end position="88"/>
    </location>
</feature>
<dbReference type="EMBL" id="LN609528">
    <property type="protein sequence ID" value="CEF62237.1"/>
    <property type="molecule type" value="Genomic_DNA"/>
</dbReference>
<evidence type="ECO:0000256" key="2">
    <source>
        <dbReference type="SAM" id="SignalP"/>
    </source>
</evidence>
<evidence type="ECO:0000256" key="1">
    <source>
        <dbReference type="SAM" id="MobiDB-lite"/>
    </source>
</evidence>
<dbReference type="AlphaFoldDB" id="A0A090L2D3"/>
<feature type="chain" id="PRO_5015030406" evidence="2">
    <location>
        <begin position="21"/>
        <end position="177"/>
    </location>
</feature>
<name>A0A090L2D3_STRRB</name>
<evidence type="ECO:0000313" key="4">
    <source>
        <dbReference type="Proteomes" id="UP000035682"/>
    </source>
</evidence>
<feature type="region of interest" description="Disordered" evidence="1">
    <location>
        <begin position="153"/>
        <end position="177"/>
    </location>
</feature>
<dbReference type="CTD" id="36374602"/>
<dbReference type="WBParaSite" id="SRAE_1000051000.1">
    <property type="protein sequence ID" value="SRAE_1000051000.1"/>
    <property type="gene ID" value="WBGene00257107"/>
</dbReference>
<dbReference type="GeneID" id="36374602"/>